<dbReference type="InterPro" id="IPR012259">
    <property type="entry name" value="DHFR"/>
</dbReference>
<dbReference type="InterPro" id="IPR001796">
    <property type="entry name" value="DHFR_dom"/>
</dbReference>
<evidence type="ECO:0000256" key="3">
    <source>
        <dbReference type="ARBA" id="ARBA00018886"/>
    </source>
</evidence>
<dbReference type="Proteomes" id="UP000054270">
    <property type="component" value="Unassembled WGS sequence"/>
</dbReference>
<accession>A0A0D2PL63</accession>
<dbReference type="PROSITE" id="PS51330">
    <property type="entry name" value="DHFR_2"/>
    <property type="match status" value="1"/>
</dbReference>
<dbReference type="AlphaFoldDB" id="A0A0D2PL63"/>
<sequence length="206" mass="22972">MSPLTIIVAATKANGIGINGGLPWKLSKELKYFAQATTNAPEGHQNAVIMGRNTWESIPKKFRPLPRRKNIVISTNPHYNLDTISTSAVLAHNLKSALELSHAQTPNLNREFIIGGATLYTEAIKLPPSPTEPYVDRVLLTRILAPDFKECDVSMSDFLQEEIDGKKVWARASHKELEEWVGFGVAEGELEENGVTYEFQMWLRGV</sequence>
<evidence type="ECO:0000313" key="9">
    <source>
        <dbReference type="EMBL" id="KJA29106.1"/>
    </source>
</evidence>
<evidence type="ECO:0000259" key="8">
    <source>
        <dbReference type="PROSITE" id="PS51330"/>
    </source>
</evidence>
<evidence type="ECO:0000256" key="1">
    <source>
        <dbReference type="ARBA" id="ARBA00004903"/>
    </source>
</evidence>
<dbReference type="PANTHER" id="PTHR48069">
    <property type="entry name" value="DIHYDROFOLATE REDUCTASE"/>
    <property type="match status" value="1"/>
</dbReference>
<dbReference type="SUPFAM" id="SSF53597">
    <property type="entry name" value="Dihydrofolate reductase-like"/>
    <property type="match status" value="1"/>
</dbReference>
<dbReference type="UniPathway" id="UPA00077">
    <property type="reaction ID" value="UER00158"/>
</dbReference>
<dbReference type="OMA" id="QYEFQMW"/>
<dbReference type="GO" id="GO:0050661">
    <property type="term" value="F:NADP binding"/>
    <property type="evidence" value="ECO:0007669"/>
    <property type="project" value="InterPro"/>
</dbReference>
<evidence type="ECO:0000256" key="2">
    <source>
        <dbReference type="ARBA" id="ARBA00012856"/>
    </source>
</evidence>
<evidence type="ECO:0000313" key="10">
    <source>
        <dbReference type="Proteomes" id="UP000054270"/>
    </source>
</evidence>
<proteinExistence type="inferred from homology"/>
<dbReference type="GO" id="GO:0005739">
    <property type="term" value="C:mitochondrion"/>
    <property type="evidence" value="ECO:0007669"/>
    <property type="project" value="TreeGrafter"/>
</dbReference>
<dbReference type="GO" id="GO:0046452">
    <property type="term" value="P:dihydrofolate metabolic process"/>
    <property type="evidence" value="ECO:0007669"/>
    <property type="project" value="TreeGrafter"/>
</dbReference>
<dbReference type="STRING" id="945553.A0A0D2PL63"/>
<keyword evidence="4" id="KW-0554">One-carbon metabolism</keyword>
<dbReference type="InterPro" id="IPR017925">
    <property type="entry name" value="DHFR_CS"/>
</dbReference>
<protein>
    <recommendedName>
        <fullName evidence="3">Dihydrofolate reductase</fullName>
        <ecNumber evidence="2">1.5.1.3</ecNumber>
    </recommendedName>
</protein>
<dbReference type="OrthoDB" id="414698at2759"/>
<dbReference type="GO" id="GO:0046655">
    <property type="term" value="P:folic acid metabolic process"/>
    <property type="evidence" value="ECO:0007669"/>
    <property type="project" value="TreeGrafter"/>
</dbReference>
<dbReference type="PRINTS" id="PR00070">
    <property type="entry name" value="DHFR"/>
</dbReference>
<dbReference type="EMBL" id="KN817519">
    <property type="protein sequence ID" value="KJA29106.1"/>
    <property type="molecule type" value="Genomic_DNA"/>
</dbReference>
<dbReference type="PROSITE" id="PS00075">
    <property type="entry name" value="DHFR_1"/>
    <property type="match status" value="1"/>
</dbReference>
<evidence type="ECO:0000256" key="5">
    <source>
        <dbReference type="ARBA" id="ARBA00022857"/>
    </source>
</evidence>
<keyword evidence="10" id="KW-1185">Reference proteome</keyword>
<comment type="similarity">
    <text evidence="7">Belongs to the dihydrofolate reductase family.</text>
</comment>
<feature type="domain" description="DHFR" evidence="8">
    <location>
        <begin position="3"/>
        <end position="204"/>
    </location>
</feature>
<organism evidence="9 10">
    <name type="scientific">Hypholoma sublateritium (strain FD-334 SS-4)</name>
    <dbReference type="NCBI Taxonomy" id="945553"/>
    <lineage>
        <taxon>Eukaryota</taxon>
        <taxon>Fungi</taxon>
        <taxon>Dikarya</taxon>
        <taxon>Basidiomycota</taxon>
        <taxon>Agaricomycotina</taxon>
        <taxon>Agaricomycetes</taxon>
        <taxon>Agaricomycetidae</taxon>
        <taxon>Agaricales</taxon>
        <taxon>Agaricineae</taxon>
        <taxon>Strophariaceae</taxon>
        <taxon>Hypholoma</taxon>
    </lineage>
</organism>
<dbReference type="EC" id="1.5.1.3" evidence="2"/>
<gene>
    <name evidence="9" type="ORF">HYPSUDRAFT_61139</name>
</gene>
<dbReference type="GO" id="GO:0046654">
    <property type="term" value="P:tetrahydrofolate biosynthetic process"/>
    <property type="evidence" value="ECO:0007669"/>
    <property type="project" value="UniProtKB-UniPathway"/>
</dbReference>
<evidence type="ECO:0000256" key="7">
    <source>
        <dbReference type="RuleBase" id="RU004474"/>
    </source>
</evidence>
<name>A0A0D2PL63_HYPSF</name>
<comment type="pathway">
    <text evidence="1">Cofactor biosynthesis; tetrahydrofolate biosynthesis; 5,6,7,8-tetrahydrofolate from 7,8-dihydrofolate: step 1/1.</text>
</comment>
<dbReference type="Pfam" id="PF00186">
    <property type="entry name" value="DHFR_1"/>
    <property type="match status" value="1"/>
</dbReference>
<evidence type="ECO:0000256" key="6">
    <source>
        <dbReference type="ARBA" id="ARBA00023002"/>
    </source>
</evidence>
<reference evidence="10" key="1">
    <citation type="submission" date="2014-04" db="EMBL/GenBank/DDBJ databases">
        <title>Evolutionary Origins and Diversification of the Mycorrhizal Mutualists.</title>
        <authorList>
            <consortium name="DOE Joint Genome Institute"/>
            <consortium name="Mycorrhizal Genomics Consortium"/>
            <person name="Kohler A."/>
            <person name="Kuo A."/>
            <person name="Nagy L.G."/>
            <person name="Floudas D."/>
            <person name="Copeland A."/>
            <person name="Barry K.W."/>
            <person name="Cichocki N."/>
            <person name="Veneault-Fourrey C."/>
            <person name="LaButti K."/>
            <person name="Lindquist E.A."/>
            <person name="Lipzen A."/>
            <person name="Lundell T."/>
            <person name="Morin E."/>
            <person name="Murat C."/>
            <person name="Riley R."/>
            <person name="Ohm R."/>
            <person name="Sun H."/>
            <person name="Tunlid A."/>
            <person name="Henrissat B."/>
            <person name="Grigoriev I.V."/>
            <person name="Hibbett D.S."/>
            <person name="Martin F."/>
        </authorList>
    </citation>
    <scope>NUCLEOTIDE SEQUENCE [LARGE SCALE GENOMIC DNA]</scope>
    <source>
        <strain evidence="10">FD-334 SS-4</strain>
    </source>
</reference>
<dbReference type="CDD" id="cd00209">
    <property type="entry name" value="DHFR"/>
    <property type="match status" value="1"/>
</dbReference>
<dbReference type="GO" id="GO:0006730">
    <property type="term" value="P:one-carbon metabolic process"/>
    <property type="evidence" value="ECO:0007669"/>
    <property type="project" value="UniProtKB-KW"/>
</dbReference>
<keyword evidence="5" id="KW-0521">NADP</keyword>
<dbReference type="InterPro" id="IPR024072">
    <property type="entry name" value="DHFR-like_dom_sf"/>
</dbReference>
<dbReference type="GO" id="GO:0004146">
    <property type="term" value="F:dihydrofolate reductase activity"/>
    <property type="evidence" value="ECO:0007669"/>
    <property type="project" value="UniProtKB-EC"/>
</dbReference>
<dbReference type="Gene3D" id="3.40.430.10">
    <property type="entry name" value="Dihydrofolate Reductase, subunit A"/>
    <property type="match status" value="1"/>
</dbReference>
<keyword evidence="6" id="KW-0560">Oxidoreductase</keyword>
<dbReference type="PANTHER" id="PTHR48069:SF3">
    <property type="entry name" value="DIHYDROFOLATE REDUCTASE"/>
    <property type="match status" value="1"/>
</dbReference>
<evidence type="ECO:0000256" key="4">
    <source>
        <dbReference type="ARBA" id="ARBA00022563"/>
    </source>
</evidence>